<comment type="subcellular location">
    <subcellularLocation>
        <location evidence="5">Cell membrane</location>
        <topology evidence="5">Peripheral membrane protein</topology>
        <orientation evidence="5">Cytoplasmic side</orientation>
    </subcellularLocation>
    <text evidence="5">Localizes to the Z ring in an FtsZ-dependent manner. Targeted to the membrane through a conserved C-terminal amphipathic helix.</text>
</comment>
<dbReference type="FunFam" id="3.30.1490.110:FF:000003">
    <property type="entry name" value="Cell division protein FtsA"/>
    <property type="match status" value="1"/>
</dbReference>
<dbReference type="PANTHER" id="PTHR32432">
    <property type="entry name" value="CELL DIVISION PROTEIN FTSA-RELATED"/>
    <property type="match status" value="1"/>
</dbReference>
<evidence type="ECO:0000256" key="3">
    <source>
        <dbReference type="ARBA" id="ARBA00023136"/>
    </source>
</evidence>
<dbReference type="Pfam" id="PF02491">
    <property type="entry name" value="SHS2_FTSA"/>
    <property type="match status" value="1"/>
</dbReference>
<proteinExistence type="inferred from homology"/>
<comment type="function">
    <text evidence="5 6">Cell division protein that is involved in the assembly of the Z ring. May serve as a membrane anchor for the Z ring.</text>
</comment>
<evidence type="ECO:0000313" key="8">
    <source>
        <dbReference type="EMBL" id="TCS84406.1"/>
    </source>
</evidence>
<dbReference type="RefSeq" id="WP_132766646.1">
    <property type="nucleotide sequence ID" value="NZ_SMAB01000001.1"/>
</dbReference>
<evidence type="ECO:0000256" key="2">
    <source>
        <dbReference type="ARBA" id="ARBA00022618"/>
    </source>
</evidence>
<dbReference type="NCBIfam" id="TIGR01174">
    <property type="entry name" value="ftsA"/>
    <property type="match status" value="1"/>
</dbReference>
<dbReference type="SMART" id="SM00842">
    <property type="entry name" value="FtsA"/>
    <property type="match status" value="1"/>
</dbReference>
<dbReference type="AlphaFoldDB" id="A0A4R3KLU2"/>
<gene>
    <name evidence="5" type="primary">ftsA</name>
    <name evidence="8" type="ORF">EDD72_10170</name>
</gene>
<keyword evidence="4 5" id="KW-0131">Cell cycle</keyword>
<protein>
    <recommendedName>
        <fullName evidence="5 6">Cell division protein FtsA</fullName>
    </recommendedName>
</protein>
<dbReference type="PANTHER" id="PTHR32432:SF4">
    <property type="entry name" value="CELL DIVISION PROTEIN FTSA"/>
    <property type="match status" value="1"/>
</dbReference>
<dbReference type="GO" id="GO:0032153">
    <property type="term" value="C:cell division site"/>
    <property type="evidence" value="ECO:0007669"/>
    <property type="project" value="UniProtKB-UniRule"/>
</dbReference>
<reference evidence="8 9" key="1">
    <citation type="submission" date="2019-03" db="EMBL/GenBank/DDBJ databases">
        <title>Genomic Encyclopedia of Type Strains, Phase IV (KMG-IV): sequencing the most valuable type-strain genomes for metagenomic binning, comparative biology and taxonomic classification.</title>
        <authorList>
            <person name="Goeker M."/>
        </authorList>
    </citation>
    <scope>NUCLEOTIDE SEQUENCE [LARGE SCALE GENOMIC DNA]</scope>
    <source>
        <strain evidence="8 9">DSM 23802</strain>
    </source>
</reference>
<dbReference type="InterPro" id="IPR020823">
    <property type="entry name" value="Cell_div_FtsA"/>
</dbReference>
<dbReference type="Proteomes" id="UP000295788">
    <property type="component" value="Unassembled WGS sequence"/>
</dbReference>
<dbReference type="OrthoDB" id="9768127at2"/>
<accession>A0A4R3KLU2</accession>
<dbReference type="HAMAP" id="MF_02033">
    <property type="entry name" value="FtsA"/>
    <property type="match status" value="1"/>
</dbReference>
<keyword evidence="1 5" id="KW-1003">Cell membrane</keyword>
<evidence type="ECO:0000256" key="5">
    <source>
        <dbReference type="HAMAP-Rule" id="MF_02033"/>
    </source>
</evidence>
<keyword evidence="2 5" id="KW-0132">Cell division</keyword>
<dbReference type="CDD" id="cd24048">
    <property type="entry name" value="ASKHA_NBD_FtsA"/>
    <property type="match status" value="1"/>
</dbReference>
<dbReference type="SUPFAM" id="SSF53067">
    <property type="entry name" value="Actin-like ATPase domain"/>
    <property type="match status" value="2"/>
</dbReference>
<organism evidence="8 9">
    <name type="scientific">Tepidibacillus fermentans</name>
    <dbReference type="NCBI Taxonomy" id="1281767"/>
    <lineage>
        <taxon>Bacteria</taxon>
        <taxon>Bacillati</taxon>
        <taxon>Bacillota</taxon>
        <taxon>Bacilli</taxon>
        <taxon>Bacillales</taxon>
        <taxon>Bacillaceae</taxon>
        <taxon>Tepidibacillus</taxon>
    </lineage>
</organism>
<dbReference type="InterPro" id="IPR003494">
    <property type="entry name" value="SHS2_FtsA"/>
</dbReference>
<dbReference type="InterPro" id="IPR043129">
    <property type="entry name" value="ATPase_NBD"/>
</dbReference>
<evidence type="ECO:0000256" key="1">
    <source>
        <dbReference type="ARBA" id="ARBA00022475"/>
    </source>
</evidence>
<evidence type="ECO:0000259" key="7">
    <source>
        <dbReference type="SMART" id="SM00842"/>
    </source>
</evidence>
<dbReference type="PIRSF" id="PIRSF003101">
    <property type="entry name" value="FtsA"/>
    <property type="match status" value="1"/>
</dbReference>
<dbReference type="EMBL" id="SMAB01000001">
    <property type="protein sequence ID" value="TCS84406.1"/>
    <property type="molecule type" value="Genomic_DNA"/>
</dbReference>
<feature type="domain" description="SHS2" evidence="7">
    <location>
        <begin position="7"/>
        <end position="194"/>
    </location>
</feature>
<comment type="caution">
    <text evidence="8">The sequence shown here is derived from an EMBL/GenBank/DDBJ whole genome shotgun (WGS) entry which is preliminary data.</text>
</comment>
<dbReference type="Pfam" id="PF14450">
    <property type="entry name" value="FtsA"/>
    <property type="match status" value="1"/>
</dbReference>
<name>A0A4R3KLU2_9BACI</name>
<evidence type="ECO:0000256" key="4">
    <source>
        <dbReference type="ARBA" id="ARBA00023306"/>
    </source>
</evidence>
<evidence type="ECO:0000256" key="6">
    <source>
        <dbReference type="PIRNR" id="PIRNR003101"/>
    </source>
</evidence>
<dbReference type="InterPro" id="IPR050696">
    <property type="entry name" value="FtsA/MreB"/>
</dbReference>
<dbReference type="Gene3D" id="3.30.1490.110">
    <property type="match status" value="1"/>
</dbReference>
<keyword evidence="3 5" id="KW-0472">Membrane</keyword>
<comment type="subunit">
    <text evidence="5">Self-interacts. Interacts with FtsZ.</text>
</comment>
<dbReference type="GO" id="GO:0009898">
    <property type="term" value="C:cytoplasmic side of plasma membrane"/>
    <property type="evidence" value="ECO:0007669"/>
    <property type="project" value="UniProtKB-UniRule"/>
</dbReference>
<keyword evidence="9" id="KW-1185">Reference proteome</keyword>
<sequence length="416" mass="45224">MGNNDVIVSLDIGTSKVRVIIGEMNKGSLNIIGVGTADSVGIKKGAIVDIDQTVQSIRQAVDHAERMVGITIEDVYVGISGNHIELEVGHGIVAVSSEDREIGDVDIDRVIQASKVIPLTPDREIIDVVPKQFMVDGLNNINDPSGMIGIRLEVETTIITGAKTIIHNLVRTIEKAGLKIAGFILMPLATSQVALSKDEMNLGVALIDMGEGVTTISVYEQGGLAKMSVLPIGGEYITNDISIGLRTQLDIAERVKIKYGIASIEEASEDVRFKVARIGSNVEKEFSQKDIAYIIEPRVREMFELVQQEIYRMGYTNELAGGYVLTGGVVAMNGILSIAQEEFRSSVRISMPDYIGVRDPSYTSGVGLILYASKRFKKTSSQVKQAVSTAPSKQSTRKSKGVSPFERVKNWFSEFI</sequence>
<dbReference type="GO" id="GO:0043093">
    <property type="term" value="P:FtsZ-dependent cytokinesis"/>
    <property type="evidence" value="ECO:0007669"/>
    <property type="project" value="UniProtKB-UniRule"/>
</dbReference>
<comment type="similarity">
    <text evidence="5 6">Belongs to the FtsA/MreB family.</text>
</comment>
<dbReference type="Gene3D" id="3.30.420.40">
    <property type="match status" value="2"/>
</dbReference>
<evidence type="ECO:0000313" key="9">
    <source>
        <dbReference type="Proteomes" id="UP000295788"/>
    </source>
</evidence>